<feature type="domain" description="Gamma tubulin complex component protein N-terminal" evidence="9">
    <location>
        <begin position="25"/>
        <end position="248"/>
    </location>
</feature>
<dbReference type="GO" id="GO:0051321">
    <property type="term" value="P:meiotic cell cycle"/>
    <property type="evidence" value="ECO:0007669"/>
    <property type="project" value="TreeGrafter"/>
</dbReference>
<evidence type="ECO:0000313" key="11">
    <source>
        <dbReference type="Proteomes" id="UP001255856"/>
    </source>
</evidence>
<dbReference type="GO" id="GO:0000930">
    <property type="term" value="C:gamma-tubulin complex"/>
    <property type="evidence" value="ECO:0007669"/>
    <property type="project" value="TreeGrafter"/>
</dbReference>
<protein>
    <recommendedName>
        <fullName evidence="6">Gamma-tubulin complex component</fullName>
    </recommendedName>
</protein>
<dbReference type="GO" id="GO:0043015">
    <property type="term" value="F:gamma-tubulin binding"/>
    <property type="evidence" value="ECO:0007669"/>
    <property type="project" value="InterPro"/>
</dbReference>
<comment type="similarity">
    <text evidence="2 6">Belongs to the TUBGCP family.</text>
</comment>
<feature type="region of interest" description="Disordered" evidence="7">
    <location>
        <begin position="292"/>
        <end position="318"/>
    </location>
</feature>
<dbReference type="PANTHER" id="PTHR19302">
    <property type="entry name" value="GAMMA TUBULIN COMPLEX PROTEIN"/>
    <property type="match status" value="1"/>
</dbReference>
<feature type="domain" description="Gamma tubulin complex component C-terminal" evidence="8">
    <location>
        <begin position="371"/>
        <end position="657"/>
    </location>
</feature>
<dbReference type="GO" id="GO:0031122">
    <property type="term" value="P:cytoplasmic microtubule organization"/>
    <property type="evidence" value="ECO:0007669"/>
    <property type="project" value="TreeGrafter"/>
</dbReference>
<dbReference type="Gene3D" id="1.20.120.1900">
    <property type="entry name" value="Gamma-tubulin complex, C-terminal domain"/>
    <property type="match status" value="1"/>
</dbReference>
<dbReference type="Pfam" id="PF04130">
    <property type="entry name" value="GCP_C_terminal"/>
    <property type="match status" value="1"/>
</dbReference>
<keyword evidence="5 6" id="KW-0206">Cytoskeleton</keyword>
<dbReference type="AlphaFoldDB" id="A0AAD9MG68"/>
<evidence type="ECO:0000256" key="4">
    <source>
        <dbReference type="ARBA" id="ARBA00022701"/>
    </source>
</evidence>
<comment type="caution">
    <text evidence="10">The sequence shown here is derived from an EMBL/GenBank/DDBJ whole genome shotgun (WGS) entry which is preliminary data.</text>
</comment>
<evidence type="ECO:0000256" key="6">
    <source>
        <dbReference type="RuleBase" id="RU363050"/>
    </source>
</evidence>
<dbReference type="PANTHER" id="PTHR19302:SF27">
    <property type="entry name" value="GAMMA-TUBULIN COMPLEX COMPONENT 4"/>
    <property type="match status" value="1"/>
</dbReference>
<evidence type="ECO:0000259" key="9">
    <source>
        <dbReference type="Pfam" id="PF17681"/>
    </source>
</evidence>
<keyword evidence="3 6" id="KW-0963">Cytoplasm</keyword>
<gene>
    <name evidence="10" type="ORF">QBZ16_001116</name>
</gene>
<evidence type="ECO:0000256" key="5">
    <source>
        <dbReference type="ARBA" id="ARBA00023212"/>
    </source>
</evidence>
<evidence type="ECO:0000256" key="2">
    <source>
        <dbReference type="ARBA" id="ARBA00010337"/>
    </source>
</evidence>
<accession>A0AAD9MG68</accession>
<keyword evidence="4 6" id="KW-0493">Microtubule</keyword>
<dbReference type="GO" id="GO:0007020">
    <property type="term" value="P:microtubule nucleation"/>
    <property type="evidence" value="ECO:0007669"/>
    <property type="project" value="InterPro"/>
</dbReference>
<proteinExistence type="inferred from homology"/>
<dbReference type="InterPro" id="IPR040457">
    <property type="entry name" value="GCP_C"/>
</dbReference>
<evidence type="ECO:0000259" key="8">
    <source>
        <dbReference type="Pfam" id="PF04130"/>
    </source>
</evidence>
<comment type="subcellular location">
    <subcellularLocation>
        <location evidence="1 6">Cytoplasm</location>
        <location evidence="1 6">Cytoskeleton</location>
        <location evidence="1 6">Microtubule organizing center</location>
    </subcellularLocation>
</comment>
<evidence type="ECO:0000256" key="1">
    <source>
        <dbReference type="ARBA" id="ARBA00004267"/>
    </source>
</evidence>
<dbReference type="GO" id="GO:0051011">
    <property type="term" value="F:microtubule minus-end binding"/>
    <property type="evidence" value="ECO:0007669"/>
    <property type="project" value="TreeGrafter"/>
</dbReference>
<dbReference type="Proteomes" id="UP001255856">
    <property type="component" value="Unassembled WGS sequence"/>
</dbReference>
<dbReference type="GO" id="GO:0005874">
    <property type="term" value="C:microtubule"/>
    <property type="evidence" value="ECO:0007669"/>
    <property type="project" value="UniProtKB-KW"/>
</dbReference>
<dbReference type="EMBL" id="JASFZW010000011">
    <property type="protein sequence ID" value="KAK2076184.1"/>
    <property type="molecule type" value="Genomic_DNA"/>
</dbReference>
<keyword evidence="11" id="KW-1185">Reference proteome</keyword>
<dbReference type="GO" id="GO:0000922">
    <property type="term" value="C:spindle pole"/>
    <property type="evidence" value="ECO:0007669"/>
    <property type="project" value="InterPro"/>
</dbReference>
<comment type="function">
    <text evidence="6">Component of the gamma-tubulin ring complex (gTuRC) which mediates microtubule nucleation.</text>
</comment>
<reference evidence="10" key="1">
    <citation type="submission" date="2021-01" db="EMBL/GenBank/DDBJ databases">
        <authorList>
            <person name="Eckstrom K.M.E."/>
        </authorList>
    </citation>
    <scope>NUCLEOTIDE SEQUENCE</scope>
    <source>
        <strain evidence="10">UVCC 0001</strain>
    </source>
</reference>
<sequence>MAEVPGPLLQQGEALPVESQSIYADLLLALLGHDGDVFIKAEDADRIQLSELVDWIPDADRPHLDHLCRLGGACLAIQAYIDDAEERGSAYQAALATGAEEVLALYREAVLDVERELLAAPGSPVGAISQRLDEFQVVLPAVARLCAYIRAGDVRGAALLRAVHAAARCGDPLLESCAERLAWHVRGVLLRQLHAWCLHGELAGDEFFLQGAASGEEGAVRVADELPPDVSARAAEAALFVGKAARVLLGSEGAALAESCIGCRADRGAWAAERDKEDAGLYATSSYDSAVPQGTARKVPTTETYKKDANDDGSDADASADRALRRLAEDLRSLAHQAAPRPSALERALEEARGALAVALWALLRGARLAACLAAVRRYVLLERGDFWAGFLEEAEAALDAGSGLSSADVARLFQQAALGTSAEDDEAFGMFALELGGAARDDAPAPRPGGLWARLELRVRVPWPAQVLFGDASLARYGRLWRLGVALRRVDGRLAGDWLRLARLERRGGGARPPAAALRRYLHTDLARLLGDAFAARLAAARDVAVAEAAHERFLRGLLCGAFLTGDHPLAGVLQALMDLAGRLHALAEALEAGAQGAGAATTRAAVADIERELRLRAGLFLDLLRSGGALARQPGEDHALNAVALSHLTLRLAFDEA</sequence>
<name>A0AAD9MG68_PROWI</name>
<dbReference type="Pfam" id="PF17681">
    <property type="entry name" value="GCP_N_terminal"/>
    <property type="match status" value="1"/>
</dbReference>
<organism evidence="10 11">
    <name type="scientific">Prototheca wickerhamii</name>
    <dbReference type="NCBI Taxonomy" id="3111"/>
    <lineage>
        <taxon>Eukaryota</taxon>
        <taxon>Viridiplantae</taxon>
        <taxon>Chlorophyta</taxon>
        <taxon>core chlorophytes</taxon>
        <taxon>Trebouxiophyceae</taxon>
        <taxon>Chlorellales</taxon>
        <taxon>Chlorellaceae</taxon>
        <taxon>Prototheca</taxon>
    </lineage>
</organism>
<dbReference type="GO" id="GO:0051225">
    <property type="term" value="P:spindle assembly"/>
    <property type="evidence" value="ECO:0007669"/>
    <property type="project" value="TreeGrafter"/>
</dbReference>
<dbReference type="InterPro" id="IPR042241">
    <property type="entry name" value="GCP_C_sf"/>
</dbReference>
<evidence type="ECO:0000313" key="10">
    <source>
        <dbReference type="EMBL" id="KAK2076184.1"/>
    </source>
</evidence>
<dbReference type="GO" id="GO:0000278">
    <property type="term" value="P:mitotic cell cycle"/>
    <property type="evidence" value="ECO:0007669"/>
    <property type="project" value="TreeGrafter"/>
</dbReference>
<evidence type="ECO:0000256" key="3">
    <source>
        <dbReference type="ARBA" id="ARBA00022490"/>
    </source>
</evidence>
<dbReference type="InterPro" id="IPR007259">
    <property type="entry name" value="GCP"/>
</dbReference>
<dbReference type="InterPro" id="IPR041470">
    <property type="entry name" value="GCP_N"/>
</dbReference>
<evidence type="ECO:0000256" key="7">
    <source>
        <dbReference type="SAM" id="MobiDB-lite"/>
    </source>
</evidence>